<dbReference type="AlphaFoldDB" id="A0A1I9G3N5"/>
<protein>
    <submittedName>
        <fullName evidence="1">Bm13509, isoform a</fullName>
    </submittedName>
</protein>
<reference evidence="1" key="1">
    <citation type="journal article" date="2007" name="Science">
        <title>Draft genome of the filarial nematode parasite Brugia malayi.</title>
        <authorList>
            <person name="Ghedin E."/>
            <person name="Wang S."/>
            <person name="Spiro D."/>
            <person name="Caler E."/>
            <person name="Zhao Q."/>
            <person name="Crabtree J."/>
            <person name="Allen J.E."/>
            <person name="Delcher A.L."/>
            <person name="Guiliano D.B."/>
            <person name="Miranda-Saavedra D."/>
            <person name="Angiuoli S.V."/>
            <person name="Creasy T."/>
            <person name="Amedeo P."/>
            <person name="Haas B."/>
            <person name="El-Sayed N.M."/>
            <person name="Wortman J.R."/>
            <person name="Feldblyum T."/>
            <person name="Tallon L."/>
            <person name="Schatz M."/>
            <person name="Shumway M."/>
            <person name="Koo H."/>
            <person name="Salzberg S.L."/>
            <person name="Schobel S."/>
            <person name="Pertea M."/>
            <person name="Pop M."/>
            <person name="White O."/>
            <person name="Barton G.J."/>
            <person name="Carlow C.K."/>
            <person name="Crawford M.J."/>
            <person name="Daub J."/>
            <person name="Dimmic M.W."/>
            <person name="Estes C.F."/>
            <person name="Foster J.M."/>
            <person name="Ganatra M."/>
            <person name="Gregory W.F."/>
            <person name="Johnson N.M."/>
            <person name="Jin J."/>
            <person name="Komuniecki R."/>
            <person name="Korf I."/>
            <person name="Kumar S."/>
            <person name="Laney S."/>
            <person name="Li B.W."/>
            <person name="Li W."/>
            <person name="Lindblom T.H."/>
            <person name="Lustigman S."/>
            <person name="Ma D."/>
            <person name="Maina C.V."/>
            <person name="Martin D.M."/>
            <person name="McCarter J.P."/>
            <person name="McReynolds L."/>
            <person name="Mitreva M."/>
            <person name="Nutman T.B."/>
            <person name="Parkinson J."/>
            <person name="Peregrin-Alvarez J.M."/>
            <person name="Poole C."/>
            <person name="Ren Q."/>
            <person name="Saunders L."/>
            <person name="Sluder A.E."/>
            <person name="Smith K."/>
            <person name="Stanke M."/>
            <person name="Unnasch T.R."/>
            <person name="Ware J."/>
            <person name="Wei A.D."/>
            <person name="Weil G."/>
            <person name="Williams D.J."/>
            <person name="Zhang Y."/>
            <person name="Williams S.A."/>
            <person name="Fraser-Liggett C."/>
            <person name="Slatko B."/>
            <person name="Blaxter M.L."/>
            <person name="Scott A.L."/>
        </authorList>
    </citation>
    <scope>NUCLEOTIDE SEQUENCE</scope>
    <source>
        <strain evidence="1">FR3</strain>
    </source>
</reference>
<reference evidence="1" key="2">
    <citation type="submission" date="2012-12" db="EMBL/GenBank/DDBJ databases">
        <authorList>
            <consortium name="WormBase Consortium"/>
            <person name="Ghedin E."/>
            <person name="Paulini M."/>
        </authorList>
    </citation>
    <scope>NUCLEOTIDE SEQUENCE</scope>
    <source>
        <strain evidence="1">FR3</strain>
    </source>
</reference>
<organism evidence="1">
    <name type="scientific">Brugia malayi</name>
    <name type="common">Filarial nematode worm</name>
    <dbReference type="NCBI Taxonomy" id="6279"/>
    <lineage>
        <taxon>Eukaryota</taxon>
        <taxon>Metazoa</taxon>
        <taxon>Ecdysozoa</taxon>
        <taxon>Nematoda</taxon>
        <taxon>Chromadorea</taxon>
        <taxon>Rhabditida</taxon>
        <taxon>Spirurina</taxon>
        <taxon>Spiruromorpha</taxon>
        <taxon>Filarioidea</taxon>
        <taxon>Onchocercidae</taxon>
        <taxon>Brugia</taxon>
    </lineage>
</organism>
<gene>
    <name evidence="1" type="primary">Bm13509</name>
    <name evidence="1" type="ORF">BM_Bm13509</name>
</gene>
<dbReference type="EMBL" id="LN856994">
    <property type="protein sequence ID" value="CDP98281.1"/>
    <property type="molecule type" value="Genomic_DNA"/>
</dbReference>
<evidence type="ECO:0000313" key="1">
    <source>
        <dbReference type="EMBL" id="CDP98281.1"/>
    </source>
</evidence>
<sequence length="39" mass="4581">MAKCSAQWSLRIIFAVTEKVLSKKSTELYYDKKIVLQFI</sequence>
<accession>A0A1I9G3N5</accession>
<proteinExistence type="predicted"/>
<name>A0A1I9G3N5_BRUMA</name>